<feature type="region of interest" description="Disordered" evidence="1">
    <location>
        <begin position="140"/>
        <end position="168"/>
    </location>
</feature>
<dbReference type="Proteomes" id="UP001275084">
    <property type="component" value="Unassembled WGS sequence"/>
</dbReference>
<feature type="transmembrane region" description="Helical" evidence="2">
    <location>
        <begin position="175"/>
        <end position="196"/>
    </location>
</feature>
<reference evidence="3" key="2">
    <citation type="submission" date="2023-06" db="EMBL/GenBank/DDBJ databases">
        <authorList>
            <consortium name="Lawrence Berkeley National Laboratory"/>
            <person name="Haridas S."/>
            <person name="Hensen N."/>
            <person name="Bonometti L."/>
            <person name="Westerberg I."/>
            <person name="Brannstrom I.O."/>
            <person name="Guillou S."/>
            <person name="Cros-Aarteil S."/>
            <person name="Calhoun S."/>
            <person name="Kuo A."/>
            <person name="Mondo S."/>
            <person name="Pangilinan J."/>
            <person name="Riley R."/>
            <person name="Labutti K."/>
            <person name="Andreopoulos B."/>
            <person name="Lipzen A."/>
            <person name="Chen C."/>
            <person name="Yanf M."/>
            <person name="Daum C."/>
            <person name="Ng V."/>
            <person name="Clum A."/>
            <person name="Steindorff A."/>
            <person name="Ohm R."/>
            <person name="Martin F."/>
            <person name="Silar P."/>
            <person name="Natvig D."/>
            <person name="Lalanne C."/>
            <person name="Gautier V."/>
            <person name="Ament-Velasquez S.L."/>
            <person name="Kruys A."/>
            <person name="Hutchinson M.I."/>
            <person name="Powell A.J."/>
            <person name="Barry K."/>
            <person name="Miller A.N."/>
            <person name="Grigoriev I.V."/>
            <person name="Debuchy R."/>
            <person name="Gladieux P."/>
            <person name="Thoren M.H."/>
            <person name="Johannesson H."/>
        </authorList>
    </citation>
    <scope>NUCLEOTIDE SEQUENCE</scope>
    <source>
        <strain evidence="3">CBS 955.72</strain>
    </source>
</reference>
<evidence type="ECO:0000256" key="1">
    <source>
        <dbReference type="SAM" id="MobiDB-lite"/>
    </source>
</evidence>
<sequence>MLFPISRCSLSCPAHRSLSSTMKTMASRPLALGATVLVLATVASAAVGTMCRNQDPFITCENSAVGTVTPLCEAYSDKSIKTSCICSTMSQITSCYVANCPRDNLNDVYDTFLNSLSCPNAPPLKTYVYTTAATTETATTTPATGGAATGTSGGAASTTTSKSGARPQVVQGTTAGGMLFASIGGVLGAVALFGVLL</sequence>
<dbReference type="AlphaFoldDB" id="A0AAJ0HAR6"/>
<evidence type="ECO:0000313" key="3">
    <source>
        <dbReference type="EMBL" id="KAK3345895.1"/>
    </source>
</evidence>
<keyword evidence="2" id="KW-1133">Transmembrane helix</keyword>
<gene>
    <name evidence="3" type="ORF">B0T25DRAFT_550583</name>
</gene>
<protein>
    <submittedName>
        <fullName evidence="3">Uncharacterized protein</fullName>
    </submittedName>
</protein>
<accession>A0AAJ0HAR6</accession>
<feature type="compositionally biased region" description="Low complexity" evidence="1">
    <location>
        <begin position="154"/>
        <end position="165"/>
    </location>
</feature>
<keyword evidence="2" id="KW-0812">Transmembrane</keyword>
<organism evidence="3 4">
    <name type="scientific">Lasiosphaeria hispida</name>
    <dbReference type="NCBI Taxonomy" id="260671"/>
    <lineage>
        <taxon>Eukaryota</taxon>
        <taxon>Fungi</taxon>
        <taxon>Dikarya</taxon>
        <taxon>Ascomycota</taxon>
        <taxon>Pezizomycotina</taxon>
        <taxon>Sordariomycetes</taxon>
        <taxon>Sordariomycetidae</taxon>
        <taxon>Sordariales</taxon>
        <taxon>Lasiosphaeriaceae</taxon>
        <taxon>Lasiosphaeria</taxon>
    </lineage>
</organism>
<name>A0AAJ0HAR6_9PEZI</name>
<evidence type="ECO:0000256" key="2">
    <source>
        <dbReference type="SAM" id="Phobius"/>
    </source>
</evidence>
<keyword evidence="2" id="KW-0472">Membrane</keyword>
<evidence type="ECO:0000313" key="4">
    <source>
        <dbReference type="Proteomes" id="UP001275084"/>
    </source>
</evidence>
<reference evidence="3" key="1">
    <citation type="journal article" date="2023" name="Mol. Phylogenet. Evol.">
        <title>Genome-scale phylogeny and comparative genomics of the fungal order Sordariales.</title>
        <authorList>
            <person name="Hensen N."/>
            <person name="Bonometti L."/>
            <person name="Westerberg I."/>
            <person name="Brannstrom I.O."/>
            <person name="Guillou S."/>
            <person name="Cros-Aarteil S."/>
            <person name="Calhoun S."/>
            <person name="Haridas S."/>
            <person name="Kuo A."/>
            <person name="Mondo S."/>
            <person name="Pangilinan J."/>
            <person name="Riley R."/>
            <person name="LaButti K."/>
            <person name="Andreopoulos B."/>
            <person name="Lipzen A."/>
            <person name="Chen C."/>
            <person name="Yan M."/>
            <person name="Daum C."/>
            <person name="Ng V."/>
            <person name="Clum A."/>
            <person name="Steindorff A."/>
            <person name="Ohm R.A."/>
            <person name="Martin F."/>
            <person name="Silar P."/>
            <person name="Natvig D.O."/>
            <person name="Lalanne C."/>
            <person name="Gautier V."/>
            <person name="Ament-Velasquez S.L."/>
            <person name="Kruys A."/>
            <person name="Hutchinson M.I."/>
            <person name="Powell A.J."/>
            <person name="Barry K."/>
            <person name="Miller A.N."/>
            <person name="Grigoriev I.V."/>
            <person name="Debuchy R."/>
            <person name="Gladieux P."/>
            <person name="Hiltunen Thoren M."/>
            <person name="Johannesson H."/>
        </authorList>
    </citation>
    <scope>NUCLEOTIDE SEQUENCE</scope>
    <source>
        <strain evidence="3">CBS 955.72</strain>
    </source>
</reference>
<dbReference type="EMBL" id="JAUIQD010000006">
    <property type="protein sequence ID" value="KAK3345895.1"/>
    <property type="molecule type" value="Genomic_DNA"/>
</dbReference>
<keyword evidence="4" id="KW-1185">Reference proteome</keyword>
<proteinExistence type="predicted"/>
<comment type="caution">
    <text evidence="3">The sequence shown here is derived from an EMBL/GenBank/DDBJ whole genome shotgun (WGS) entry which is preliminary data.</text>
</comment>